<feature type="compositionally biased region" description="Polar residues" evidence="12">
    <location>
        <begin position="10"/>
        <end position="22"/>
    </location>
</feature>
<name>A0A3Q3D3D9_HIPCM</name>
<dbReference type="AlphaFoldDB" id="A0A3Q3D3D9"/>
<evidence type="ECO:0000256" key="12">
    <source>
        <dbReference type="SAM" id="MobiDB-lite"/>
    </source>
</evidence>
<dbReference type="Ensembl" id="ENSHCOT00000012071.1">
    <property type="protein sequence ID" value="ENSHCOP00000001459.1"/>
    <property type="gene ID" value="ENSHCOG00000000071.1"/>
</dbReference>
<dbReference type="PANTHER" id="PTHR24388:SF96">
    <property type="entry name" value="GENE, 32687-RELATED"/>
    <property type="match status" value="1"/>
</dbReference>
<evidence type="ECO:0000313" key="14">
    <source>
        <dbReference type="Ensembl" id="ENSHCOP00000001459.1"/>
    </source>
</evidence>
<keyword evidence="5 11" id="KW-0863">Zinc-finger</keyword>
<dbReference type="PROSITE" id="PS00028">
    <property type="entry name" value="ZINC_FINGER_C2H2_1"/>
    <property type="match status" value="3"/>
</dbReference>
<keyword evidence="9" id="KW-0804">Transcription</keyword>
<dbReference type="GeneTree" id="ENSGT00940000171595"/>
<feature type="region of interest" description="Disordered" evidence="12">
    <location>
        <begin position="195"/>
        <end position="283"/>
    </location>
</feature>
<feature type="compositionally biased region" description="Basic and acidic residues" evidence="12">
    <location>
        <begin position="231"/>
        <end position="244"/>
    </location>
</feature>
<dbReference type="InterPro" id="IPR036236">
    <property type="entry name" value="Znf_C2H2_sf"/>
</dbReference>
<evidence type="ECO:0000256" key="9">
    <source>
        <dbReference type="ARBA" id="ARBA00023163"/>
    </source>
</evidence>
<protein>
    <submittedName>
        <fullName evidence="14">Zinc finger protein 576-like</fullName>
    </submittedName>
</protein>
<accession>A0A3Q3D3D9</accession>
<evidence type="ECO:0000256" key="11">
    <source>
        <dbReference type="PROSITE-ProRule" id="PRU00042"/>
    </source>
</evidence>
<keyword evidence="10" id="KW-0539">Nucleus</keyword>
<reference evidence="14" key="1">
    <citation type="submission" date="2025-08" db="UniProtKB">
        <authorList>
            <consortium name="Ensembl"/>
        </authorList>
    </citation>
    <scope>IDENTIFICATION</scope>
</reference>
<dbReference type="GeneID" id="109514608"/>
<keyword evidence="3" id="KW-0479">Metal-binding</keyword>
<dbReference type="PANTHER" id="PTHR24388">
    <property type="entry name" value="ZINC FINGER PROTEIN"/>
    <property type="match status" value="1"/>
</dbReference>
<evidence type="ECO:0000256" key="8">
    <source>
        <dbReference type="ARBA" id="ARBA00023125"/>
    </source>
</evidence>
<dbReference type="Gene3D" id="3.30.160.60">
    <property type="entry name" value="Classic Zinc Finger"/>
    <property type="match status" value="1"/>
</dbReference>
<evidence type="ECO:0000256" key="3">
    <source>
        <dbReference type="ARBA" id="ARBA00022723"/>
    </source>
</evidence>
<dbReference type="RefSeq" id="XP_019723434.1">
    <property type="nucleotide sequence ID" value="XM_019867875.1"/>
</dbReference>
<keyword evidence="6" id="KW-0862">Zinc</keyword>
<dbReference type="GO" id="GO:0000978">
    <property type="term" value="F:RNA polymerase II cis-regulatory region sequence-specific DNA binding"/>
    <property type="evidence" value="ECO:0007669"/>
    <property type="project" value="TreeGrafter"/>
</dbReference>
<keyword evidence="8" id="KW-0238">DNA-binding</keyword>
<evidence type="ECO:0000256" key="7">
    <source>
        <dbReference type="ARBA" id="ARBA00023015"/>
    </source>
</evidence>
<evidence type="ECO:0000256" key="2">
    <source>
        <dbReference type="ARBA" id="ARBA00006991"/>
    </source>
</evidence>
<evidence type="ECO:0000256" key="5">
    <source>
        <dbReference type="ARBA" id="ARBA00022771"/>
    </source>
</evidence>
<dbReference type="Proteomes" id="UP000264820">
    <property type="component" value="Unplaced"/>
</dbReference>
<feature type="compositionally biased region" description="Basic residues" evidence="12">
    <location>
        <begin position="213"/>
        <end position="222"/>
    </location>
</feature>
<dbReference type="GO" id="GO:0008270">
    <property type="term" value="F:zinc ion binding"/>
    <property type="evidence" value="ECO:0007669"/>
    <property type="project" value="UniProtKB-KW"/>
</dbReference>
<keyword evidence="15" id="KW-1185">Reference proteome</keyword>
<sequence>MKVEDVIVGTNMSNTDPEMKSGESSATSLLHIREDYDDPHCPQCLITFRSSETRKNHMRRTHPEQYSRHLMQNHTLFSCYKCDRLFGSPEELKVHSGLHHQADDIPVCSSCSKVFTNFSGLYRHKRKGCVEGVWRCRDCGVRCRSLMDFHLHCIEDHDKDVVSAAQSGGRLCSICWRHFLTDEALRNHQDRVDGAVMQPTVKRNLQTKTMKMHDKKKKKKKKRVEDDDDANKDNEEDKEEEKLRIPCPEDDCDLVFPSIDALRAHKRSQHPAQPPSSLGHNKR</sequence>
<comment type="subcellular location">
    <subcellularLocation>
        <location evidence="1">Nucleus</location>
    </subcellularLocation>
</comment>
<evidence type="ECO:0000313" key="15">
    <source>
        <dbReference type="Proteomes" id="UP000264820"/>
    </source>
</evidence>
<evidence type="ECO:0000256" key="4">
    <source>
        <dbReference type="ARBA" id="ARBA00022737"/>
    </source>
</evidence>
<reference evidence="14" key="2">
    <citation type="submission" date="2025-09" db="UniProtKB">
        <authorList>
            <consortium name="Ensembl"/>
        </authorList>
    </citation>
    <scope>IDENTIFICATION</scope>
</reference>
<dbReference type="GO" id="GO:0005634">
    <property type="term" value="C:nucleus"/>
    <property type="evidence" value="ECO:0007669"/>
    <property type="project" value="UniProtKB-SubCell"/>
</dbReference>
<comment type="similarity">
    <text evidence="2">Belongs to the krueppel C2H2-type zinc-finger protein family.</text>
</comment>
<dbReference type="GO" id="GO:0000981">
    <property type="term" value="F:DNA-binding transcription factor activity, RNA polymerase II-specific"/>
    <property type="evidence" value="ECO:0007669"/>
    <property type="project" value="TreeGrafter"/>
</dbReference>
<dbReference type="Pfam" id="PF00096">
    <property type="entry name" value="zf-C2H2"/>
    <property type="match status" value="1"/>
</dbReference>
<dbReference type="InterPro" id="IPR050527">
    <property type="entry name" value="Snail/Krueppel_Znf"/>
</dbReference>
<proteinExistence type="inferred from homology"/>
<dbReference type="InterPro" id="IPR013087">
    <property type="entry name" value="Znf_C2H2_type"/>
</dbReference>
<keyword evidence="7" id="KW-0805">Transcription regulation</keyword>
<dbReference type="OrthoDB" id="6910977at2759"/>
<feature type="domain" description="C2H2-type" evidence="13">
    <location>
        <begin position="77"/>
        <end position="104"/>
    </location>
</feature>
<dbReference type="SUPFAM" id="SSF57667">
    <property type="entry name" value="beta-beta-alpha zinc fingers"/>
    <property type="match status" value="1"/>
</dbReference>
<dbReference type="SMART" id="SM00355">
    <property type="entry name" value="ZnF_C2H2"/>
    <property type="match status" value="5"/>
</dbReference>
<evidence type="ECO:0000256" key="6">
    <source>
        <dbReference type="ARBA" id="ARBA00022833"/>
    </source>
</evidence>
<dbReference type="PROSITE" id="PS50157">
    <property type="entry name" value="ZINC_FINGER_C2H2_2"/>
    <property type="match status" value="2"/>
</dbReference>
<keyword evidence="4" id="KW-0677">Repeat</keyword>
<evidence type="ECO:0000259" key="13">
    <source>
        <dbReference type="PROSITE" id="PS50157"/>
    </source>
</evidence>
<evidence type="ECO:0000256" key="10">
    <source>
        <dbReference type="ARBA" id="ARBA00023242"/>
    </source>
</evidence>
<dbReference type="KEGG" id="hcq:109514608"/>
<evidence type="ECO:0000256" key="1">
    <source>
        <dbReference type="ARBA" id="ARBA00004123"/>
    </source>
</evidence>
<feature type="region of interest" description="Disordered" evidence="12">
    <location>
        <begin position="1"/>
        <end position="22"/>
    </location>
</feature>
<organism evidence="14 15">
    <name type="scientific">Hippocampus comes</name>
    <name type="common">Tiger tail seahorse</name>
    <dbReference type="NCBI Taxonomy" id="109280"/>
    <lineage>
        <taxon>Eukaryota</taxon>
        <taxon>Metazoa</taxon>
        <taxon>Chordata</taxon>
        <taxon>Craniata</taxon>
        <taxon>Vertebrata</taxon>
        <taxon>Euteleostomi</taxon>
        <taxon>Actinopterygii</taxon>
        <taxon>Neopterygii</taxon>
        <taxon>Teleostei</taxon>
        <taxon>Neoteleostei</taxon>
        <taxon>Acanthomorphata</taxon>
        <taxon>Syngnathiaria</taxon>
        <taxon>Syngnathiformes</taxon>
        <taxon>Syngnathoidei</taxon>
        <taxon>Syngnathidae</taxon>
        <taxon>Hippocampus</taxon>
    </lineage>
</organism>
<feature type="domain" description="C2H2-type" evidence="13">
    <location>
        <begin position="245"/>
        <end position="275"/>
    </location>
</feature>